<dbReference type="RefSeq" id="WP_015762442.1">
    <property type="nucleotide sequence ID" value="NZ_CP039375.1"/>
</dbReference>
<dbReference type="KEGG" id="halz:E5139_10555"/>
<gene>
    <name evidence="1" type="ORF">E5139_10555</name>
</gene>
<evidence type="ECO:0000313" key="2">
    <source>
        <dbReference type="Proteomes" id="UP000297053"/>
    </source>
</evidence>
<dbReference type="Proteomes" id="UP000297053">
    <property type="component" value="Chromosome"/>
</dbReference>
<dbReference type="DNASU" id="8411003"/>
<dbReference type="InterPro" id="IPR036388">
    <property type="entry name" value="WH-like_DNA-bd_sf"/>
</dbReference>
<dbReference type="EMBL" id="CP039375">
    <property type="protein sequence ID" value="QCD66059.1"/>
    <property type="molecule type" value="Genomic_DNA"/>
</dbReference>
<dbReference type="OMA" id="PNAAKKH"/>
<dbReference type="Pfam" id="PF24033">
    <property type="entry name" value="DUF7342"/>
    <property type="match status" value="1"/>
</dbReference>
<organism evidence="1 2">
    <name type="scientific">Halomicrobium mukohataei</name>
    <dbReference type="NCBI Taxonomy" id="57705"/>
    <lineage>
        <taxon>Archaea</taxon>
        <taxon>Methanobacteriati</taxon>
        <taxon>Methanobacteriota</taxon>
        <taxon>Stenosarchaea group</taxon>
        <taxon>Halobacteria</taxon>
        <taxon>Halobacteriales</taxon>
        <taxon>Haloarculaceae</taxon>
        <taxon>Halomicrobium</taxon>
    </lineage>
</organism>
<evidence type="ECO:0000313" key="1">
    <source>
        <dbReference type="EMBL" id="QCD66059.1"/>
    </source>
</evidence>
<dbReference type="GeneID" id="42179381"/>
<dbReference type="Gene3D" id="1.10.10.10">
    <property type="entry name" value="Winged helix-like DNA-binding domain superfamily/Winged helix DNA-binding domain"/>
    <property type="match status" value="1"/>
</dbReference>
<dbReference type="AlphaFoldDB" id="A0A4D6KGZ3"/>
<dbReference type="InterPro" id="IPR036390">
    <property type="entry name" value="WH_DNA-bd_sf"/>
</dbReference>
<reference evidence="1 2" key="1">
    <citation type="submission" date="2019-04" db="EMBL/GenBank/DDBJ databases">
        <title>Complete genome sequence of Arthrobacter sp. ZXY-2 associated with effective atrazine degradation and salt adaptation.</title>
        <authorList>
            <person name="Zhao X."/>
        </authorList>
    </citation>
    <scope>NUCLEOTIDE SEQUENCE [LARGE SCALE GENOMIC DNA]</scope>
    <source>
        <strain evidence="2">ZP60</strain>
    </source>
</reference>
<dbReference type="SUPFAM" id="SSF46785">
    <property type="entry name" value="Winged helix' DNA-binding domain"/>
    <property type="match status" value="1"/>
</dbReference>
<reference evidence="1 2" key="2">
    <citation type="submission" date="2019-04" db="EMBL/GenBank/DDBJ databases">
        <authorList>
            <person name="Yang S."/>
            <person name="Wei W."/>
        </authorList>
    </citation>
    <scope>NUCLEOTIDE SEQUENCE [LARGE SCALE GENOMIC DNA]</scope>
    <source>
        <strain evidence="2">ZP60</strain>
    </source>
</reference>
<proteinExistence type="predicted"/>
<name>A0A4D6KGZ3_9EURY</name>
<accession>A0A4D6KGZ3</accession>
<dbReference type="InterPro" id="IPR055766">
    <property type="entry name" value="DUF7342"/>
</dbReference>
<sequence length="173" mass="19546">MDEFDPAPEPDRQRWQAGTDTFGRVYDVLLGTTAPTPYAEIAETADCSPNAAKKHLDRLTEMDIARADTDGQPARYARNDAYFEWQEASRIAREHSVDDIVERVHELETKRSAYEERFDATDPSGVSAFDADGHDAVHERMAAIGDWQGIVREIRLYELARQITQNDGHLIPA</sequence>
<protein>
    <submittedName>
        <fullName evidence="1">Helix-turn-helix transcriptional regulator</fullName>
    </submittedName>
</protein>